<feature type="compositionally biased region" description="Polar residues" evidence="5">
    <location>
        <begin position="355"/>
        <end position="369"/>
    </location>
</feature>
<accession>A0ABQ7S976</accession>
<dbReference type="PANTHER" id="PTHR46514:SF3">
    <property type="entry name" value="AMPHIPHYSIN"/>
    <property type="match status" value="1"/>
</dbReference>
<feature type="compositionally biased region" description="Polar residues" evidence="5">
    <location>
        <begin position="322"/>
        <end position="333"/>
    </location>
</feature>
<reference evidence="8 9" key="1">
    <citation type="submission" date="2020-10" db="EMBL/GenBank/DDBJ databases">
        <authorList>
            <person name="Klimov P.B."/>
            <person name="Dyachkov S.M."/>
            <person name="Chetverikov P.E."/>
        </authorList>
    </citation>
    <scope>NUCLEOTIDE SEQUENCE [LARGE SCALE GENOMIC DNA]</scope>
    <source>
        <strain evidence="8">BMOC 18-1129-001#AD2665</strain>
        <tissue evidence="8">Entire mites</tissue>
    </source>
</reference>
<feature type="domain" description="BAR" evidence="7">
    <location>
        <begin position="25"/>
        <end position="248"/>
    </location>
</feature>
<feature type="region of interest" description="Disordered" evidence="5">
    <location>
        <begin position="381"/>
        <end position="403"/>
    </location>
</feature>
<proteinExistence type="predicted"/>
<dbReference type="InterPro" id="IPR001452">
    <property type="entry name" value="SH3_domain"/>
</dbReference>
<evidence type="ECO:0000256" key="1">
    <source>
        <dbReference type="ARBA" id="ARBA00004496"/>
    </source>
</evidence>
<dbReference type="InterPro" id="IPR004148">
    <property type="entry name" value="BAR_dom"/>
</dbReference>
<comment type="subcellular location">
    <subcellularLocation>
        <location evidence="1">Cytoplasm</location>
    </subcellularLocation>
</comment>
<dbReference type="InterPro" id="IPR027267">
    <property type="entry name" value="AH/BAR_dom_sf"/>
</dbReference>
<dbReference type="Pfam" id="PF14604">
    <property type="entry name" value="SH3_9"/>
    <property type="match status" value="1"/>
</dbReference>
<evidence type="ECO:0000259" key="6">
    <source>
        <dbReference type="PROSITE" id="PS50002"/>
    </source>
</evidence>
<dbReference type="PANTHER" id="PTHR46514">
    <property type="entry name" value="AMPHIPHYSIN"/>
    <property type="match status" value="1"/>
</dbReference>
<dbReference type="PRINTS" id="PR01251">
    <property type="entry name" value="AMPHIPHYSIN"/>
</dbReference>
<gene>
    <name evidence="8" type="primary">Amph</name>
    <name evidence="8" type="ORF">GZH46_01499</name>
</gene>
<organism evidence="8 9">
    <name type="scientific">Fragariocoptes setiger</name>
    <dbReference type="NCBI Taxonomy" id="1670756"/>
    <lineage>
        <taxon>Eukaryota</taxon>
        <taxon>Metazoa</taxon>
        <taxon>Ecdysozoa</taxon>
        <taxon>Arthropoda</taxon>
        <taxon>Chelicerata</taxon>
        <taxon>Arachnida</taxon>
        <taxon>Acari</taxon>
        <taxon>Acariformes</taxon>
        <taxon>Trombidiformes</taxon>
        <taxon>Prostigmata</taxon>
        <taxon>Eupodina</taxon>
        <taxon>Eriophyoidea</taxon>
        <taxon>Phytoptidae</taxon>
        <taxon>Fragariocoptes</taxon>
    </lineage>
</organism>
<comment type="caution">
    <text evidence="8">The sequence shown here is derived from an EMBL/GenBank/DDBJ whole genome shotgun (WGS) entry which is preliminary data.</text>
</comment>
<dbReference type="SUPFAM" id="SSF103657">
    <property type="entry name" value="BAR/IMD domain-like"/>
    <property type="match status" value="1"/>
</dbReference>
<keyword evidence="3" id="KW-0963">Cytoplasm</keyword>
<evidence type="ECO:0000256" key="4">
    <source>
        <dbReference type="PROSITE-ProRule" id="PRU00192"/>
    </source>
</evidence>
<dbReference type="PRINTS" id="PR00452">
    <property type="entry name" value="SH3DOMAIN"/>
</dbReference>
<evidence type="ECO:0000256" key="2">
    <source>
        <dbReference type="ARBA" id="ARBA00022443"/>
    </source>
</evidence>
<dbReference type="Gene3D" id="2.30.30.40">
    <property type="entry name" value="SH3 Domains"/>
    <property type="match status" value="1"/>
</dbReference>
<dbReference type="Proteomes" id="UP000825002">
    <property type="component" value="Unassembled WGS sequence"/>
</dbReference>
<dbReference type="PROSITE" id="PS50002">
    <property type="entry name" value="SH3"/>
    <property type="match status" value="1"/>
</dbReference>
<dbReference type="EMBL" id="JAIFTH010000273">
    <property type="protein sequence ID" value="KAG9509969.1"/>
    <property type="molecule type" value="Genomic_DNA"/>
</dbReference>
<dbReference type="SUPFAM" id="SSF50044">
    <property type="entry name" value="SH3-domain"/>
    <property type="match status" value="1"/>
</dbReference>
<dbReference type="SMART" id="SM00326">
    <property type="entry name" value="SH3"/>
    <property type="match status" value="1"/>
</dbReference>
<keyword evidence="2 4" id="KW-0728">SH3 domain</keyword>
<sequence length="515" mass="57811">MAELKPSNITSLVSKKARRAKARLMQNLGKGPDRTEDEIFEVYQSNFFRQQSSALRLHKELKNYTNCLITVQEARQSLNQCLLELHEKDWTKHQVFADNIIEIDYVGDNLIEKFRESIMVPVEQYLSQFAEVRDKIAKRGRKLVDYDGSRHNFEALRATYSVPGTRKPSDDAKLAKARDQMEESKRVYETLNSELHEELPSLYDNRLPLIISVLQRLYSAEMLYHSQSLNVYKNLNEAVEHLARRAQCGVYNMSGRQNLTADLAISTSGPSIHETSRPAPIGSDTDHKRQSIHNPSDTKINNDQDRTNINGSRHSSVEHNRNPASNYSSSTINPAPDPDTRDAGDQLTSGGPADSNVTSSIRSNQKVSNALTTTVSEIQRIDQPRGELKSIDATNKNENDESVIKQAATTTTLTSKDDSKQTNQSSTDQAVEAAGIILIPENATTTDLPAGVLYRVKASYKYMAEDDDELSFEAGETIQVINYDDPAEQEEGWLMGIRELNGQRGLFPANFTRVI</sequence>
<protein>
    <submittedName>
        <fullName evidence="8">Amphiphysin</fullName>
    </submittedName>
</protein>
<name>A0ABQ7S976_9ACAR</name>
<evidence type="ECO:0000313" key="8">
    <source>
        <dbReference type="EMBL" id="KAG9509969.1"/>
    </source>
</evidence>
<keyword evidence="9" id="KW-1185">Reference proteome</keyword>
<dbReference type="Gene3D" id="1.20.1270.60">
    <property type="entry name" value="Arfaptin homology (AH) domain/BAR domain"/>
    <property type="match status" value="1"/>
</dbReference>
<dbReference type="PROSITE" id="PS51021">
    <property type="entry name" value="BAR"/>
    <property type="match status" value="1"/>
</dbReference>
<dbReference type="SMART" id="SM00721">
    <property type="entry name" value="BAR"/>
    <property type="match status" value="1"/>
</dbReference>
<evidence type="ECO:0000256" key="3">
    <source>
        <dbReference type="ARBA" id="ARBA00022490"/>
    </source>
</evidence>
<dbReference type="Pfam" id="PF03114">
    <property type="entry name" value="BAR"/>
    <property type="match status" value="1"/>
</dbReference>
<dbReference type="InterPro" id="IPR003005">
    <property type="entry name" value="Amphiphysin"/>
</dbReference>
<feature type="region of interest" description="Disordered" evidence="5">
    <location>
        <begin position="267"/>
        <end position="369"/>
    </location>
</feature>
<dbReference type="CDD" id="cd11790">
    <property type="entry name" value="SH3_Amphiphysin"/>
    <property type="match status" value="1"/>
</dbReference>
<evidence type="ECO:0000259" key="7">
    <source>
        <dbReference type="PROSITE" id="PS51021"/>
    </source>
</evidence>
<evidence type="ECO:0000256" key="5">
    <source>
        <dbReference type="SAM" id="MobiDB-lite"/>
    </source>
</evidence>
<evidence type="ECO:0000313" key="9">
    <source>
        <dbReference type="Proteomes" id="UP000825002"/>
    </source>
</evidence>
<feature type="domain" description="SH3" evidence="6">
    <location>
        <begin position="449"/>
        <end position="515"/>
    </location>
</feature>
<dbReference type="InterPro" id="IPR036028">
    <property type="entry name" value="SH3-like_dom_sf"/>
</dbReference>